<dbReference type="PANTHER" id="PTHR37016">
    <property type="match status" value="1"/>
</dbReference>
<evidence type="ECO:0000256" key="4">
    <source>
        <dbReference type="ARBA" id="ARBA00022723"/>
    </source>
</evidence>
<dbReference type="Proteomes" id="UP000294847">
    <property type="component" value="Chromosome 6"/>
</dbReference>
<reference evidence="10 11" key="1">
    <citation type="journal article" date="2019" name="Mol. Biol. Evol.">
        <title>Blast fungal genomes show frequent chromosomal changes, gene gains and losses, and effector gene turnover.</title>
        <authorList>
            <person name="Gomez Luciano L.B."/>
            <person name="Jason Tsai I."/>
            <person name="Chuma I."/>
            <person name="Tosa Y."/>
            <person name="Chen Y.H."/>
            <person name="Li J.Y."/>
            <person name="Li M.Y."/>
            <person name="Jade Lu M.Y."/>
            <person name="Nakayashiki H."/>
            <person name="Li W.H."/>
        </authorList>
    </citation>
    <scope>NUCLEOTIDE SEQUENCE [LARGE SCALE GENOMIC DNA]</scope>
    <source>
        <strain evidence="10">MZ5-1-6</strain>
    </source>
</reference>
<gene>
    <name evidence="10" type="ORF">PoMZ_05922</name>
</gene>
<evidence type="ECO:0000313" key="11">
    <source>
        <dbReference type="Proteomes" id="UP000294847"/>
    </source>
</evidence>
<comment type="cofactor">
    <cofactor evidence="1">
        <name>Zn(2+)</name>
        <dbReference type="ChEBI" id="CHEBI:29105"/>
    </cofactor>
</comment>
<dbReference type="GO" id="GO:0046872">
    <property type="term" value="F:metal ion binding"/>
    <property type="evidence" value="ECO:0007669"/>
    <property type="project" value="UniProtKB-KW"/>
</dbReference>
<dbReference type="GO" id="GO:0006508">
    <property type="term" value="P:proteolysis"/>
    <property type="evidence" value="ECO:0007669"/>
    <property type="project" value="UniProtKB-KW"/>
</dbReference>
<dbReference type="PANTHER" id="PTHR37016:SF3">
    <property type="entry name" value="NEUTRAL PROTEASE 2-RELATED"/>
    <property type="match status" value="1"/>
</dbReference>
<dbReference type="InterPro" id="IPR024079">
    <property type="entry name" value="MetalloPept_cat_dom_sf"/>
</dbReference>
<evidence type="ECO:0000256" key="5">
    <source>
        <dbReference type="ARBA" id="ARBA00022801"/>
    </source>
</evidence>
<keyword evidence="5" id="KW-0378">Hydrolase</keyword>
<protein>
    <recommendedName>
        <fullName evidence="9">Lysine-specific metallo-endopeptidase domain-containing protein</fullName>
    </recommendedName>
</protein>
<accession>A0A4V1C7Q7</accession>
<proteinExistence type="inferred from homology"/>
<evidence type="ECO:0000256" key="1">
    <source>
        <dbReference type="ARBA" id="ARBA00001947"/>
    </source>
</evidence>
<evidence type="ECO:0000256" key="8">
    <source>
        <dbReference type="SAM" id="SignalP"/>
    </source>
</evidence>
<evidence type="ECO:0000259" key="9">
    <source>
        <dbReference type="SMART" id="SM01351"/>
    </source>
</evidence>
<keyword evidence="3" id="KW-0645">Protease</keyword>
<comment type="similarity">
    <text evidence="2">Belongs to the peptidase M35 family.</text>
</comment>
<feature type="domain" description="Lysine-specific metallo-endopeptidase" evidence="9">
    <location>
        <begin position="93"/>
        <end position="235"/>
    </location>
</feature>
<keyword evidence="6" id="KW-0862">Zinc</keyword>
<organism evidence="10 11">
    <name type="scientific">Pyricularia oryzae</name>
    <name type="common">Rice blast fungus</name>
    <name type="synonym">Magnaporthe oryzae</name>
    <dbReference type="NCBI Taxonomy" id="318829"/>
    <lineage>
        <taxon>Eukaryota</taxon>
        <taxon>Fungi</taxon>
        <taxon>Dikarya</taxon>
        <taxon>Ascomycota</taxon>
        <taxon>Pezizomycotina</taxon>
        <taxon>Sordariomycetes</taxon>
        <taxon>Sordariomycetidae</taxon>
        <taxon>Magnaporthales</taxon>
        <taxon>Pyriculariaceae</taxon>
        <taxon>Pyricularia</taxon>
    </lineage>
</organism>
<keyword evidence="8" id="KW-0732">Signal</keyword>
<dbReference type="Pfam" id="PF14521">
    <property type="entry name" value="Aspzincin_M35"/>
    <property type="match status" value="1"/>
</dbReference>
<evidence type="ECO:0000313" key="10">
    <source>
        <dbReference type="EMBL" id="QBZ64228.1"/>
    </source>
</evidence>
<dbReference type="AlphaFoldDB" id="A0A4V1C7Q7"/>
<evidence type="ECO:0000256" key="7">
    <source>
        <dbReference type="ARBA" id="ARBA00023049"/>
    </source>
</evidence>
<dbReference type="InterPro" id="IPR050414">
    <property type="entry name" value="Fungal_M35_metalloproteases"/>
</dbReference>
<dbReference type="GO" id="GO:0004222">
    <property type="term" value="F:metalloendopeptidase activity"/>
    <property type="evidence" value="ECO:0007669"/>
    <property type="project" value="InterPro"/>
</dbReference>
<evidence type="ECO:0000256" key="3">
    <source>
        <dbReference type="ARBA" id="ARBA00022670"/>
    </source>
</evidence>
<sequence>MRYSLISILVYTALAAPNTGGTNQESQALATIRHTDGISVAGNTKASNANSNIGKRGYITDTCDDDEEPKALKAMEKCKTFARAAIDAIEDNRELRRKYFKTDSSKHIESIQETFRKIERACDSSIDNIPFRCEARGANCNGCNAYTIPKENRVYLCPEFFQYSSTAGGRSIVHELSHLNSSKWTLRTIGNLEINKSAILIIRGTQDYDYGDASAQALKKAKSMMNADNFAWFAYYAEHPDGDGGYWSD</sequence>
<dbReference type="SMART" id="SM01351">
    <property type="entry name" value="Aspzincin_M35"/>
    <property type="match status" value="1"/>
</dbReference>
<dbReference type="InterPro" id="IPR029463">
    <property type="entry name" value="Lys_MEP"/>
</dbReference>
<keyword evidence="7" id="KW-0482">Metalloprotease</keyword>
<dbReference type="SUPFAM" id="SSF55486">
    <property type="entry name" value="Metalloproteases ('zincins'), catalytic domain"/>
    <property type="match status" value="1"/>
</dbReference>
<evidence type="ECO:0000256" key="2">
    <source>
        <dbReference type="ARBA" id="ARBA00010279"/>
    </source>
</evidence>
<feature type="chain" id="PRO_5020870111" description="Lysine-specific metallo-endopeptidase domain-containing protein" evidence="8">
    <location>
        <begin position="16"/>
        <end position="249"/>
    </location>
</feature>
<dbReference type="Gene3D" id="3.40.390.10">
    <property type="entry name" value="Collagenase (Catalytic Domain)"/>
    <property type="match status" value="1"/>
</dbReference>
<feature type="signal peptide" evidence="8">
    <location>
        <begin position="1"/>
        <end position="15"/>
    </location>
</feature>
<keyword evidence="4" id="KW-0479">Metal-binding</keyword>
<evidence type="ECO:0000256" key="6">
    <source>
        <dbReference type="ARBA" id="ARBA00022833"/>
    </source>
</evidence>
<dbReference type="EMBL" id="CP034209">
    <property type="protein sequence ID" value="QBZ64228.1"/>
    <property type="molecule type" value="Genomic_DNA"/>
</dbReference>
<name>A0A4V1C7Q7_PYROR</name>